<evidence type="ECO:0000313" key="2">
    <source>
        <dbReference type="EMBL" id="SMF86026.1"/>
    </source>
</evidence>
<reference evidence="2 3" key="1">
    <citation type="submission" date="2017-04" db="EMBL/GenBank/DDBJ databases">
        <authorList>
            <person name="Afonso C.L."/>
            <person name="Miller P.J."/>
            <person name="Scott M.A."/>
            <person name="Spackman E."/>
            <person name="Goraichik I."/>
            <person name="Dimitrov K.M."/>
            <person name="Suarez D.L."/>
            <person name="Swayne D.E."/>
        </authorList>
    </citation>
    <scope>NUCLEOTIDE SEQUENCE [LARGE SCALE GENOMIC DNA]</scope>
    <source>
        <strain evidence="2 3">N3/975</strain>
    </source>
</reference>
<organism evidence="2 3">
    <name type="scientific">Paenibacillus uliginis N3/975</name>
    <dbReference type="NCBI Taxonomy" id="1313296"/>
    <lineage>
        <taxon>Bacteria</taxon>
        <taxon>Bacillati</taxon>
        <taxon>Bacillota</taxon>
        <taxon>Bacilli</taxon>
        <taxon>Bacillales</taxon>
        <taxon>Paenibacillaceae</taxon>
        <taxon>Paenibacillus</taxon>
    </lineage>
</organism>
<dbReference type="Pfam" id="PF12867">
    <property type="entry name" value="DinB_2"/>
    <property type="match status" value="1"/>
</dbReference>
<evidence type="ECO:0000313" key="3">
    <source>
        <dbReference type="Proteomes" id="UP000192940"/>
    </source>
</evidence>
<dbReference type="STRING" id="1313296.SAMN05661091_3253"/>
<dbReference type="InterPro" id="IPR034660">
    <property type="entry name" value="DinB/YfiT-like"/>
</dbReference>
<name>A0A1X7HFY0_9BACL</name>
<dbReference type="RefSeq" id="WP_208914129.1">
    <property type="nucleotide sequence ID" value="NZ_LT840184.1"/>
</dbReference>
<accession>A0A1X7HFY0</accession>
<dbReference type="EMBL" id="LT840184">
    <property type="protein sequence ID" value="SMF86026.1"/>
    <property type="molecule type" value="Genomic_DNA"/>
</dbReference>
<dbReference type="Proteomes" id="UP000192940">
    <property type="component" value="Chromosome I"/>
</dbReference>
<gene>
    <name evidence="2" type="ORF">SAMN05661091_3253</name>
</gene>
<protein>
    <submittedName>
        <fullName evidence="2">DinB superfamily protein</fullName>
    </submittedName>
</protein>
<sequence length="227" mass="26343">MNLEQRKAWNANHKQLTNIITKPAQHHQAVQLFLKQHALLYSSKMTGSELQSLEDELLTDIKEETFRTYPVRMTDTSNSIIWHIWHSARIEDMTMNILVNDSDQVLMTEDWQHKMKVPFHHSGNDMLAEEVALLSAAMDIEALLLYRIAVGRRTREIIQSLQPGQLKQKVESARLQKLIEQGAVNEKSQWLVDYWGGKTIAGLVLMPATRHHFIHLNRSIRIKHKVQ</sequence>
<evidence type="ECO:0000259" key="1">
    <source>
        <dbReference type="Pfam" id="PF12867"/>
    </source>
</evidence>
<dbReference type="InterPro" id="IPR024775">
    <property type="entry name" value="DinB-like"/>
</dbReference>
<dbReference type="AlphaFoldDB" id="A0A1X7HFY0"/>
<dbReference type="Gene3D" id="1.20.120.450">
    <property type="entry name" value="dinb family like domain"/>
    <property type="match status" value="1"/>
</dbReference>
<proteinExistence type="predicted"/>
<feature type="domain" description="DinB-like" evidence="1">
    <location>
        <begin position="56"/>
        <end position="173"/>
    </location>
</feature>
<keyword evidence="3" id="KW-1185">Reference proteome</keyword>